<keyword evidence="2" id="KW-0813">Transport</keyword>
<feature type="transmembrane region" description="Helical" evidence="7">
    <location>
        <begin position="181"/>
        <end position="201"/>
    </location>
</feature>
<keyword evidence="6 7" id="KW-0472">Membrane</keyword>
<dbReference type="RefSeq" id="WP_153247332.1">
    <property type="nucleotide sequence ID" value="NZ_CP044205.1"/>
</dbReference>
<dbReference type="EMBL" id="CP044205">
    <property type="protein sequence ID" value="QFY41353.1"/>
    <property type="molecule type" value="Genomic_DNA"/>
</dbReference>
<protein>
    <submittedName>
        <fullName evidence="8">MFS transporter</fullName>
    </submittedName>
</protein>
<proteinExistence type="predicted"/>
<keyword evidence="9" id="KW-1185">Reference proteome</keyword>
<reference evidence="8 9" key="1">
    <citation type="submission" date="2019-09" db="EMBL/GenBank/DDBJ databases">
        <title>Ecophysiology of the spiral-shaped methanotroph Methylospira mobilis as revealed by the complete genome sequence.</title>
        <authorList>
            <person name="Oshkin I.Y."/>
            <person name="Dedysh S.N."/>
            <person name="Miroshnikov K."/>
            <person name="Danilova O.V."/>
            <person name="Hakobyan A."/>
            <person name="Liesack W."/>
        </authorList>
    </citation>
    <scope>NUCLEOTIDE SEQUENCE [LARGE SCALE GENOMIC DNA]</scope>
    <source>
        <strain evidence="8 9">Shm1</strain>
    </source>
</reference>
<dbReference type="InParanoid" id="A0A5Q0BBM6"/>
<feature type="transmembrane region" description="Helical" evidence="7">
    <location>
        <begin position="298"/>
        <end position="318"/>
    </location>
</feature>
<feature type="transmembrane region" description="Helical" evidence="7">
    <location>
        <begin position="83"/>
        <end position="103"/>
    </location>
</feature>
<evidence type="ECO:0000256" key="1">
    <source>
        <dbReference type="ARBA" id="ARBA00004651"/>
    </source>
</evidence>
<sequence length="473" mass="50975">MPFLTVSKFQYNEYTVNNVCAMGLIRGSLNGIECRKVDKKNKIPSGLGYPFYFLWCGETVSLIGTSLMKFALGVWVYQKTGSVIDFSAVIVSVVLPQLLVMPFTGSIADRFDFRYVIIAADVATALLTLMLAWFLWRNFLAIWHLYVFNMLFSLVGAFRMPAYSASVRKLLSLDKLAQASGLMGISLSLLTMFAPMAAGGLMAAVGLPGIVCIDLIAFCIGSLFVLKAFLHLDKYGNKQEPADCSSKSSTFSVAKDFFKREPIMLGLLFYSIVQQGLIALVSTMIMPMVLSNYSEKDLGIILSCGSLGGLLGAALLTAMSHISHLMIGVLIGDAVLAFCIMLAGISTSFVFYCVCAFVALFASGFAEGCGRTLWMKKVPNQYQGRIFSIGGGLVLLVSALVILCGGVIGEKILEPAFTEGGGLGMTVGSWIGTGKGRGMGFMFIVCGSVGFFVALSAFATKLRRLDFLVPDSR</sequence>
<keyword evidence="3" id="KW-1003">Cell membrane</keyword>
<evidence type="ECO:0000256" key="2">
    <source>
        <dbReference type="ARBA" id="ARBA00022448"/>
    </source>
</evidence>
<dbReference type="SUPFAM" id="SSF103473">
    <property type="entry name" value="MFS general substrate transporter"/>
    <property type="match status" value="1"/>
</dbReference>
<dbReference type="CDD" id="cd06173">
    <property type="entry name" value="MFS_MefA_like"/>
    <property type="match status" value="1"/>
</dbReference>
<dbReference type="Proteomes" id="UP000325755">
    <property type="component" value="Chromosome"/>
</dbReference>
<dbReference type="Gene3D" id="1.20.1250.20">
    <property type="entry name" value="MFS general substrate transporter like domains"/>
    <property type="match status" value="1"/>
</dbReference>
<dbReference type="AlphaFoldDB" id="A0A5Q0BBM6"/>
<evidence type="ECO:0000313" key="8">
    <source>
        <dbReference type="EMBL" id="QFY41353.1"/>
    </source>
</evidence>
<dbReference type="PANTHER" id="PTHR43266">
    <property type="entry name" value="MACROLIDE-EFFLUX PROTEIN"/>
    <property type="match status" value="1"/>
</dbReference>
<evidence type="ECO:0000256" key="4">
    <source>
        <dbReference type="ARBA" id="ARBA00022692"/>
    </source>
</evidence>
<organism evidence="8 9">
    <name type="scientific">Candidatus Methylospira mobilis</name>
    <dbReference type="NCBI Taxonomy" id="1808979"/>
    <lineage>
        <taxon>Bacteria</taxon>
        <taxon>Pseudomonadati</taxon>
        <taxon>Pseudomonadota</taxon>
        <taxon>Gammaproteobacteria</taxon>
        <taxon>Methylococcales</taxon>
        <taxon>Methylococcaceae</taxon>
        <taxon>Candidatus Methylospira</taxon>
    </lineage>
</organism>
<evidence type="ECO:0000256" key="7">
    <source>
        <dbReference type="SAM" id="Phobius"/>
    </source>
</evidence>
<comment type="subcellular location">
    <subcellularLocation>
        <location evidence="1">Cell membrane</location>
        <topology evidence="1">Multi-pass membrane protein</topology>
    </subcellularLocation>
</comment>
<feature type="transmembrane region" description="Helical" evidence="7">
    <location>
        <begin position="439"/>
        <end position="459"/>
    </location>
</feature>
<evidence type="ECO:0000256" key="6">
    <source>
        <dbReference type="ARBA" id="ARBA00023136"/>
    </source>
</evidence>
<dbReference type="InterPro" id="IPR011701">
    <property type="entry name" value="MFS"/>
</dbReference>
<feature type="transmembrane region" description="Helical" evidence="7">
    <location>
        <begin position="207"/>
        <end position="230"/>
    </location>
</feature>
<feature type="transmembrane region" description="Helical" evidence="7">
    <location>
        <begin position="265"/>
        <end position="286"/>
    </location>
</feature>
<evidence type="ECO:0000256" key="5">
    <source>
        <dbReference type="ARBA" id="ARBA00022989"/>
    </source>
</evidence>
<dbReference type="InterPro" id="IPR036259">
    <property type="entry name" value="MFS_trans_sf"/>
</dbReference>
<feature type="transmembrane region" description="Helical" evidence="7">
    <location>
        <begin position="349"/>
        <end position="374"/>
    </location>
</feature>
<dbReference type="KEGG" id="mmob:F6R98_00885"/>
<dbReference type="PANTHER" id="PTHR43266:SF2">
    <property type="entry name" value="MAJOR FACILITATOR SUPERFAMILY (MFS) PROFILE DOMAIN-CONTAINING PROTEIN"/>
    <property type="match status" value="1"/>
</dbReference>
<keyword evidence="4 7" id="KW-0812">Transmembrane</keyword>
<keyword evidence="5 7" id="KW-1133">Transmembrane helix</keyword>
<feature type="transmembrane region" description="Helical" evidence="7">
    <location>
        <begin position="142"/>
        <end position="160"/>
    </location>
</feature>
<gene>
    <name evidence="8" type="ORF">F6R98_00885</name>
</gene>
<feature type="transmembrane region" description="Helical" evidence="7">
    <location>
        <begin position="115"/>
        <end position="136"/>
    </location>
</feature>
<evidence type="ECO:0000256" key="3">
    <source>
        <dbReference type="ARBA" id="ARBA00022475"/>
    </source>
</evidence>
<dbReference type="GO" id="GO:0005886">
    <property type="term" value="C:plasma membrane"/>
    <property type="evidence" value="ECO:0007669"/>
    <property type="project" value="UniProtKB-SubCell"/>
</dbReference>
<dbReference type="OrthoDB" id="5494559at2"/>
<feature type="transmembrane region" description="Helical" evidence="7">
    <location>
        <begin position="49"/>
        <end position="77"/>
    </location>
</feature>
<accession>A0A5Q0BBM6</accession>
<feature type="transmembrane region" description="Helical" evidence="7">
    <location>
        <begin position="386"/>
        <end position="408"/>
    </location>
</feature>
<name>A0A5Q0BBM6_9GAMM</name>
<evidence type="ECO:0000313" key="9">
    <source>
        <dbReference type="Proteomes" id="UP000325755"/>
    </source>
</evidence>
<dbReference type="GO" id="GO:0022857">
    <property type="term" value="F:transmembrane transporter activity"/>
    <property type="evidence" value="ECO:0007669"/>
    <property type="project" value="InterPro"/>
</dbReference>
<dbReference type="Pfam" id="PF07690">
    <property type="entry name" value="MFS_1"/>
    <property type="match status" value="1"/>
</dbReference>